<dbReference type="Gene3D" id="1.10.238.10">
    <property type="entry name" value="EF-hand"/>
    <property type="match status" value="1"/>
</dbReference>
<dbReference type="CDD" id="cd00051">
    <property type="entry name" value="EFh"/>
    <property type="match status" value="1"/>
</dbReference>
<dbReference type="Pfam" id="PF00787">
    <property type="entry name" value="PX"/>
    <property type="match status" value="1"/>
</dbReference>
<feature type="region of interest" description="Disordered" evidence="7">
    <location>
        <begin position="664"/>
        <end position="752"/>
    </location>
</feature>
<evidence type="ECO:0000256" key="2">
    <source>
        <dbReference type="ARBA" id="ARBA00022692"/>
    </source>
</evidence>
<protein>
    <submittedName>
        <fullName evidence="11">Uncharacterized protein</fullName>
    </submittedName>
</protein>
<organism evidence="11 12">
    <name type="scientific">Perkinsus olseni</name>
    <name type="common">Perkinsus atlanticus</name>
    <dbReference type="NCBI Taxonomy" id="32597"/>
    <lineage>
        <taxon>Eukaryota</taxon>
        <taxon>Sar</taxon>
        <taxon>Alveolata</taxon>
        <taxon>Perkinsozoa</taxon>
        <taxon>Perkinsea</taxon>
        <taxon>Perkinsida</taxon>
        <taxon>Perkinsidae</taxon>
        <taxon>Perkinsus</taxon>
    </lineage>
</organism>
<feature type="domain" description="PX" evidence="9">
    <location>
        <begin position="531"/>
        <end position="644"/>
    </location>
</feature>
<dbReference type="InterPro" id="IPR036871">
    <property type="entry name" value="PX_dom_sf"/>
</dbReference>
<feature type="domain" description="EF-hand" evidence="10">
    <location>
        <begin position="414"/>
        <end position="449"/>
    </location>
</feature>
<feature type="transmembrane region" description="Helical" evidence="8">
    <location>
        <begin position="179"/>
        <end position="199"/>
    </location>
</feature>
<reference evidence="11 12" key="1">
    <citation type="submission" date="2020-04" db="EMBL/GenBank/DDBJ databases">
        <title>Perkinsus olseni comparative genomics.</title>
        <authorList>
            <person name="Bogema D.R."/>
        </authorList>
    </citation>
    <scope>NUCLEOTIDE SEQUENCE [LARGE SCALE GENOMIC DNA]</scope>
    <source>
        <strain evidence="11">ATCC PRA-31</strain>
    </source>
</reference>
<evidence type="ECO:0000259" key="9">
    <source>
        <dbReference type="PROSITE" id="PS50195"/>
    </source>
</evidence>
<dbReference type="GO" id="GO:0035091">
    <property type="term" value="F:phosphatidylinositol binding"/>
    <property type="evidence" value="ECO:0007669"/>
    <property type="project" value="InterPro"/>
</dbReference>
<feature type="compositionally biased region" description="Low complexity" evidence="7">
    <location>
        <begin position="702"/>
        <end position="716"/>
    </location>
</feature>
<accession>A0A7J6L3N4</accession>
<dbReference type="Pfam" id="PF00520">
    <property type="entry name" value="Ion_trans"/>
    <property type="match status" value="1"/>
</dbReference>
<dbReference type="InterPro" id="IPR002048">
    <property type="entry name" value="EF_hand_dom"/>
</dbReference>
<keyword evidence="4 8" id="KW-1133">Transmembrane helix</keyword>
<feature type="transmembrane region" description="Helical" evidence="8">
    <location>
        <begin position="140"/>
        <end position="159"/>
    </location>
</feature>
<dbReference type="PANTHER" id="PTHR10037">
    <property type="entry name" value="VOLTAGE-GATED CATION CHANNEL CALCIUM AND SODIUM"/>
    <property type="match status" value="1"/>
</dbReference>
<dbReference type="SUPFAM" id="SSF47473">
    <property type="entry name" value="EF-hand"/>
    <property type="match status" value="1"/>
</dbReference>
<dbReference type="CDD" id="cd06093">
    <property type="entry name" value="PX_domain"/>
    <property type="match status" value="1"/>
</dbReference>
<dbReference type="InterPro" id="IPR027359">
    <property type="entry name" value="Volt_channel_dom_sf"/>
</dbReference>
<dbReference type="InterPro" id="IPR018247">
    <property type="entry name" value="EF_Hand_1_Ca_BS"/>
</dbReference>
<dbReference type="GO" id="GO:0001518">
    <property type="term" value="C:voltage-gated sodium channel complex"/>
    <property type="evidence" value="ECO:0007669"/>
    <property type="project" value="TreeGrafter"/>
</dbReference>
<dbReference type="InterPro" id="IPR005821">
    <property type="entry name" value="Ion_trans_dom"/>
</dbReference>
<dbReference type="Gene3D" id="3.30.1520.10">
    <property type="entry name" value="Phox-like domain"/>
    <property type="match status" value="1"/>
</dbReference>
<evidence type="ECO:0000313" key="11">
    <source>
        <dbReference type="EMBL" id="KAF4653256.1"/>
    </source>
</evidence>
<name>A0A7J6L3N4_PEROL</name>
<evidence type="ECO:0000256" key="4">
    <source>
        <dbReference type="ARBA" id="ARBA00022989"/>
    </source>
</evidence>
<feature type="transmembrane region" description="Helical" evidence="8">
    <location>
        <begin position="34"/>
        <end position="53"/>
    </location>
</feature>
<evidence type="ECO:0000256" key="5">
    <source>
        <dbReference type="ARBA" id="ARBA00023136"/>
    </source>
</evidence>
<keyword evidence="6" id="KW-0175">Coiled coil</keyword>
<feature type="compositionally biased region" description="Pro residues" evidence="7">
    <location>
        <begin position="717"/>
        <end position="726"/>
    </location>
</feature>
<evidence type="ECO:0000313" key="12">
    <source>
        <dbReference type="Proteomes" id="UP000572268"/>
    </source>
</evidence>
<keyword evidence="3" id="KW-0106">Calcium</keyword>
<evidence type="ECO:0000256" key="7">
    <source>
        <dbReference type="SAM" id="MobiDB-lite"/>
    </source>
</evidence>
<dbReference type="PANTHER" id="PTHR10037:SF62">
    <property type="entry name" value="SODIUM CHANNEL PROTEIN 60E"/>
    <property type="match status" value="1"/>
</dbReference>
<comment type="caution">
    <text evidence="11">The sequence shown here is derived from an EMBL/GenBank/DDBJ whole genome shotgun (WGS) entry which is preliminary data.</text>
</comment>
<dbReference type="PROSITE" id="PS50222">
    <property type="entry name" value="EF_HAND_2"/>
    <property type="match status" value="2"/>
</dbReference>
<dbReference type="SMART" id="SM00312">
    <property type="entry name" value="PX"/>
    <property type="match status" value="1"/>
</dbReference>
<feature type="coiled-coil region" evidence="6">
    <location>
        <begin position="347"/>
        <end position="378"/>
    </location>
</feature>
<dbReference type="SMART" id="SM00054">
    <property type="entry name" value="EFh"/>
    <property type="match status" value="2"/>
</dbReference>
<sequence>MTAGASKVYSMIDEDDGDIIDEPTRTPFVDTVKFNAVIGLFIILNMLFIGLEADASPTGRNIMSEQLLEDATANNGVQCKSPAEEIKVSSRSALPAEIGLENYKLVNIHLNPYRGMPFSKVYLTTAAVDSYDPVIFQERLFWFISENIFTVVFLLEMILRLKTHRLSYFMDGWNLMDFALVWLAVVDTWILPLVSECAASDVRALTALRVVRMLRLVRFVRLLRMFKELWLIVEGLVHSVRTLAWVAVFLVCLIYVCAIFLTMQVGHNHEAYLGALSYDGTEWAYSTYFGTVPRSMLTLWQVITLDNWADGIVRHVIHQQPLMGFLFILLILSTTYGLLNIVVGVIVENTLGTATRTQEQVEQEKEEEKKSAANSLRRIFELSDVDQSGTLSQAEFRAAWKMREVQEKFETLGIPMKDAEQLFRLMDPDGTGEIKLTEFLASCMQLVSNSQMGHRDIVQLSMLVENSSKKVDSLGRKIDSLEGTVKAFNLGITALPSCPRDRSVYFSLGSCTAVPFHFVHIMYPPPPPGASYQLPRFKAKFVGNNSQDGYTEYFIEVSNLSNGDKWTVSRRYREIRELHDHLKLKYPDRIPKIPGKKLWGTMDPHFIEERQRGLQAYMDGVLAIEPDVRTRVLQKFLGVDVRAYHPNDANRWCYCYCPSTPATTTSELNGSRQAAAMRAPSPTVAAVEPGAQPLGIPPQGPPVAVQQPEQQSSSPIPAKPSVPSPAPIVASSGPPYRGPSSEPGTPAVEELPETPVPFTSIIPILQQLGPEAANQLDVYGIVDRARQNYFDLSAQPSLIDADEVTSRKQRYAQLLASRTFPVAAEIAEKYSDGPITFEMTEPEKTIQKEPIGTREDIYVVNIDLSS</sequence>
<dbReference type="InterPro" id="IPR001683">
    <property type="entry name" value="PX_dom"/>
</dbReference>
<dbReference type="InterPro" id="IPR011992">
    <property type="entry name" value="EF-hand-dom_pair"/>
</dbReference>
<dbReference type="Gene3D" id="1.10.287.70">
    <property type="match status" value="1"/>
</dbReference>
<dbReference type="PROSITE" id="PS50195">
    <property type="entry name" value="PX"/>
    <property type="match status" value="1"/>
</dbReference>
<evidence type="ECO:0000256" key="8">
    <source>
        <dbReference type="SAM" id="Phobius"/>
    </source>
</evidence>
<evidence type="ECO:0000256" key="1">
    <source>
        <dbReference type="ARBA" id="ARBA00004141"/>
    </source>
</evidence>
<evidence type="ECO:0000259" key="10">
    <source>
        <dbReference type="PROSITE" id="PS50222"/>
    </source>
</evidence>
<dbReference type="GO" id="GO:0086010">
    <property type="term" value="P:membrane depolarization during action potential"/>
    <property type="evidence" value="ECO:0007669"/>
    <property type="project" value="TreeGrafter"/>
</dbReference>
<keyword evidence="2 8" id="KW-0812">Transmembrane</keyword>
<dbReference type="PROSITE" id="PS00018">
    <property type="entry name" value="EF_HAND_1"/>
    <property type="match status" value="1"/>
</dbReference>
<dbReference type="EMBL" id="JABANN010000827">
    <property type="protein sequence ID" value="KAF4653256.1"/>
    <property type="molecule type" value="Genomic_DNA"/>
</dbReference>
<dbReference type="Gene3D" id="1.20.120.350">
    <property type="entry name" value="Voltage-gated potassium channels. Chain C"/>
    <property type="match status" value="1"/>
</dbReference>
<evidence type="ECO:0000256" key="6">
    <source>
        <dbReference type="SAM" id="Coils"/>
    </source>
</evidence>
<evidence type="ECO:0000256" key="3">
    <source>
        <dbReference type="ARBA" id="ARBA00022837"/>
    </source>
</evidence>
<dbReference type="SUPFAM" id="SSF64268">
    <property type="entry name" value="PX domain"/>
    <property type="match status" value="1"/>
</dbReference>
<dbReference type="Proteomes" id="UP000572268">
    <property type="component" value="Unassembled WGS sequence"/>
</dbReference>
<dbReference type="Pfam" id="PF13499">
    <property type="entry name" value="EF-hand_7"/>
    <property type="match status" value="1"/>
</dbReference>
<feature type="domain" description="EF-hand" evidence="10">
    <location>
        <begin position="371"/>
        <end position="406"/>
    </location>
</feature>
<dbReference type="InterPro" id="IPR043203">
    <property type="entry name" value="VGCC_Ca_Na"/>
</dbReference>
<gene>
    <name evidence="11" type="ORF">FOL46_009283</name>
</gene>
<feature type="transmembrane region" description="Helical" evidence="8">
    <location>
        <begin position="243"/>
        <end position="263"/>
    </location>
</feature>
<comment type="subcellular location">
    <subcellularLocation>
        <location evidence="1">Membrane</location>
        <topology evidence="1">Multi-pass membrane protein</topology>
    </subcellularLocation>
</comment>
<proteinExistence type="predicted"/>
<keyword evidence="5 8" id="KW-0472">Membrane</keyword>
<dbReference type="GO" id="GO:0005248">
    <property type="term" value="F:voltage-gated sodium channel activity"/>
    <property type="evidence" value="ECO:0007669"/>
    <property type="project" value="TreeGrafter"/>
</dbReference>
<dbReference type="SUPFAM" id="SSF81324">
    <property type="entry name" value="Voltage-gated potassium channels"/>
    <property type="match status" value="1"/>
</dbReference>
<dbReference type="AlphaFoldDB" id="A0A7J6L3N4"/>
<feature type="transmembrane region" description="Helical" evidence="8">
    <location>
        <begin position="322"/>
        <end position="347"/>
    </location>
</feature>
<dbReference type="GO" id="GO:0005509">
    <property type="term" value="F:calcium ion binding"/>
    <property type="evidence" value="ECO:0007669"/>
    <property type="project" value="InterPro"/>
</dbReference>